<protein>
    <submittedName>
        <fullName evidence="3">Uncharacterized protein</fullName>
    </submittedName>
</protein>
<dbReference type="PANTHER" id="PTHR24067">
    <property type="entry name" value="UBIQUITIN-CONJUGATING ENZYME E2"/>
    <property type="match status" value="1"/>
</dbReference>
<feature type="domain" description="F-box" evidence="2">
    <location>
        <begin position="130"/>
        <end position="179"/>
    </location>
</feature>
<name>A0A8J2KST6_9HEXA</name>
<dbReference type="Pfam" id="PF12937">
    <property type="entry name" value="F-box-like"/>
    <property type="match status" value="1"/>
</dbReference>
<dbReference type="SMART" id="SM00212">
    <property type="entry name" value="UBCc"/>
    <property type="match status" value="1"/>
</dbReference>
<dbReference type="SMART" id="SM00256">
    <property type="entry name" value="FBOX"/>
    <property type="match status" value="1"/>
</dbReference>
<organism evidence="3 4">
    <name type="scientific">Allacma fusca</name>
    <dbReference type="NCBI Taxonomy" id="39272"/>
    <lineage>
        <taxon>Eukaryota</taxon>
        <taxon>Metazoa</taxon>
        <taxon>Ecdysozoa</taxon>
        <taxon>Arthropoda</taxon>
        <taxon>Hexapoda</taxon>
        <taxon>Collembola</taxon>
        <taxon>Symphypleona</taxon>
        <taxon>Sminthuridae</taxon>
        <taxon>Allacma</taxon>
    </lineage>
</organism>
<evidence type="ECO:0000313" key="4">
    <source>
        <dbReference type="Proteomes" id="UP000708208"/>
    </source>
</evidence>
<accession>A0A8J2KST6</accession>
<dbReference type="Proteomes" id="UP000708208">
    <property type="component" value="Unassembled WGS sequence"/>
</dbReference>
<dbReference type="PROSITE" id="PS50181">
    <property type="entry name" value="FBOX"/>
    <property type="match status" value="1"/>
</dbReference>
<dbReference type="AlphaFoldDB" id="A0A8J2KST6"/>
<dbReference type="CDD" id="cd09917">
    <property type="entry name" value="F-box_SF"/>
    <property type="match status" value="1"/>
</dbReference>
<dbReference type="EMBL" id="CAJVCH010433088">
    <property type="protein sequence ID" value="CAG7818882.1"/>
    <property type="molecule type" value="Genomic_DNA"/>
</dbReference>
<evidence type="ECO:0000259" key="1">
    <source>
        <dbReference type="PROSITE" id="PS50127"/>
    </source>
</evidence>
<reference evidence="3" key="1">
    <citation type="submission" date="2021-06" db="EMBL/GenBank/DDBJ databases">
        <authorList>
            <person name="Hodson N. C."/>
            <person name="Mongue J. A."/>
            <person name="Jaron S. K."/>
        </authorList>
    </citation>
    <scope>NUCLEOTIDE SEQUENCE</scope>
</reference>
<dbReference type="InterPro" id="IPR000608">
    <property type="entry name" value="UBC"/>
</dbReference>
<dbReference type="InterPro" id="IPR050113">
    <property type="entry name" value="Ub_conjugating_enzyme"/>
</dbReference>
<evidence type="ECO:0000313" key="3">
    <source>
        <dbReference type="EMBL" id="CAG7818882.1"/>
    </source>
</evidence>
<evidence type="ECO:0000259" key="2">
    <source>
        <dbReference type="PROSITE" id="PS50181"/>
    </source>
</evidence>
<dbReference type="InterPro" id="IPR001810">
    <property type="entry name" value="F-box_dom"/>
</dbReference>
<gene>
    <name evidence="3" type="ORF">AFUS01_LOCUS29359</name>
</gene>
<feature type="domain" description="UBC core" evidence="1">
    <location>
        <begin position="232"/>
        <end position="384"/>
    </location>
</feature>
<proteinExistence type="predicted"/>
<dbReference type="OrthoDB" id="9973183at2759"/>
<keyword evidence="4" id="KW-1185">Reference proteome</keyword>
<sequence length="387" mass="44226">MQRSKCLAKDLLLAFTNMKYRIFKALQTPTVSKLKESNLEDFYRKCPYCDCPCDGNPMCSTCHVNRVYAEEYAETFGCHCWEKGLDFEHDCNSGHGMISPNWISPAEELQRLGLKKKNLPENIPSSQSHLLADLSLPPEILNMIFNYLDETSLVNASGVCRRWGHLIRTHYQDELWRDLLLQRWPLFKPSQDIQNWLSAYCTMMDSIACKLCFLNGTGDAPLPNFNGQEGASRETRLEKELIGLNMCKPKGMDAVPVDSVKYNWIARIEGPMKSPYEGGVFYIKLTFPRNYPYQPPICTMLTKIVHPSISRHGDIGLTLLQSRFWTPCNTVRSILIAIYKLLSSPQSALQKGSVSLEPTVSDLCTNNYSRFCSLAKDWTEQFAKHYE</sequence>
<comment type="caution">
    <text evidence="3">The sequence shown here is derived from an EMBL/GenBank/DDBJ whole genome shotgun (WGS) entry which is preliminary data.</text>
</comment>
<dbReference type="Pfam" id="PF00179">
    <property type="entry name" value="UQ_con"/>
    <property type="match status" value="1"/>
</dbReference>
<dbReference type="PROSITE" id="PS50127">
    <property type="entry name" value="UBC_2"/>
    <property type="match status" value="1"/>
</dbReference>